<protein>
    <recommendedName>
        <fullName evidence="3">DUF3299 domain-containing protein</fullName>
    </recommendedName>
</protein>
<evidence type="ECO:0000313" key="2">
    <source>
        <dbReference type="Proteomes" id="UP001172082"/>
    </source>
</evidence>
<gene>
    <name evidence="1" type="ORF">QQ008_28065</name>
</gene>
<organism evidence="1 2">
    <name type="scientific">Splendidivirga corallicola</name>
    <dbReference type="NCBI Taxonomy" id="3051826"/>
    <lineage>
        <taxon>Bacteria</taxon>
        <taxon>Pseudomonadati</taxon>
        <taxon>Bacteroidota</taxon>
        <taxon>Cytophagia</taxon>
        <taxon>Cytophagales</taxon>
        <taxon>Splendidivirgaceae</taxon>
        <taxon>Splendidivirga</taxon>
    </lineage>
</organism>
<name>A0ABT8KWY9_9BACT</name>
<proteinExistence type="predicted"/>
<accession>A0ABT8KWY9</accession>
<keyword evidence="2" id="KW-1185">Reference proteome</keyword>
<comment type="caution">
    <text evidence="1">The sequence shown here is derived from an EMBL/GenBank/DDBJ whole genome shotgun (WGS) entry which is preliminary data.</text>
</comment>
<evidence type="ECO:0008006" key="3">
    <source>
        <dbReference type="Google" id="ProtNLM"/>
    </source>
</evidence>
<reference evidence="1" key="1">
    <citation type="submission" date="2023-06" db="EMBL/GenBank/DDBJ databases">
        <title>Genomic of Parafulvivirga corallium.</title>
        <authorList>
            <person name="Wang G."/>
        </authorList>
    </citation>
    <scope>NUCLEOTIDE SEQUENCE</scope>
    <source>
        <strain evidence="1">BMA10</strain>
    </source>
</reference>
<dbReference type="RefSeq" id="WP_346755294.1">
    <property type="nucleotide sequence ID" value="NZ_JAUJEA010000016.1"/>
</dbReference>
<dbReference type="Proteomes" id="UP001172082">
    <property type="component" value="Unassembled WGS sequence"/>
</dbReference>
<dbReference type="Gene3D" id="2.40.50.870">
    <property type="entry name" value="Protein of unknown function (DUF3299)"/>
    <property type="match status" value="1"/>
</dbReference>
<sequence length="154" mass="17497">MKYYSALLILFCLHTFNGYGQDHDYQGIPSLIWPKLYNISFEKGTDNFGEYDIPVFSKEVINLEKKEITLPGYIVPFEGTTESKTFLFSALPLNACFFCGVGGPESVIEIHMESPIRYVENAVEMKGILKLNKDNPDQHFYILENASLLGKVNN</sequence>
<evidence type="ECO:0000313" key="1">
    <source>
        <dbReference type="EMBL" id="MDN5205272.1"/>
    </source>
</evidence>
<dbReference type="EMBL" id="JAUJEA010000016">
    <property type="protein sequence ID" value="MDN5205272.1"/>
    <property type="molecule type" value="Genomic_DNA"/>
</dbReference>